<sequence length="71" mass="8070">MSSDKKVSEWGFFKAGDYVFCKGNLAIVLARERNKVPSGCMPIRKDGDKRKKVICVPIDDVSIINVRNNRR</sequence>
<reference evidence="2" key="1">
    <citation type="submission" date="2017-09" db="EMBL/GenBank/DDBJ databases">
        <title>Depth-based differentiation of microbial function through sediment-hosted aquifers and enrichment of novel symbionts in the deep terrestrial subsurface.</title>
        <authorList>
            <person name="Probst A.J."/>
            <person name="Ladd B."/>
            <person name="Jarett J.K."/>
            <person name="Geller-Mcgrath D.E."/>
            <person name="Sieber C.M.K."/>
            <person name="Emerson J.B."/>
            <person name="Anantharaman K."/>
            <person name="Thomas B.C."/>
            <person name="Malmstrom R."/>
            <person name="Stieglmeier M."/>
            <person name="Klingl A."/>
            <person name="Woyke T."/>
            <person name="Ryan C.M."/>
            <person name="Banfield J.F."/>
        </authorList>
    </citation>
    <scope>NUCLEOTIDE SEQUENCE [LARGE SCALE GENOMIC DNA]</scope>
</reference>
<gene>
    <name evidence="1" type="ORF">COU07_02860</name>
</gene>
<evidence type="ECO:0000313" key="2">
    <source>
        <dbReference type="Proteomes" id="UP000231157"/>
    </source>
</evidence>
<evidence type="ECO:0000313" key="1">
    <source>
        <dbReference type="EMBL" id="PIR89146.1"/>
    </source>
</evidence>
<dbReference type="AlphaFoldDB" id="A0A2H0UU21"/>
<protein>
    <submittedName>
        <fullName evidence="1">Uncharacterized protein</fullName>
    </submittedName>
</protein>
<dbReference type="Proteomes" id="UP000231157">
    <property type="component" value="Unassembled WGS sequence"/>
</dbReference>
<proteinExistence type="predicted"/>
<accession>A0A2H0UU21</accession>
<dbReference type="EMBL" id="PFAZ01000007">
    <property type="protein sequence ID" value="PIR89146.1"/>
    <property type="molecule type" value="Genomic_DNA"/>
</dbReference>
<comment type="caution">
    <text evidence="1">The sequence shown here is derived from an EMBL/GenBank/DDBJ whole genome shotgun (WGS) entry which is preliminary data.</text>
</comment>
<name>A0A2H0UU21_9BACT</name>
<organism evidence="1 2">
    <name type="scientific">Candidatus Harrisonbacteria bacterium CG10_big_fil_rev_8_21_14_0_10_40_38</name>
    <dbReference type="NCBI Taxonomy" id="1974583"/>
    <lineage>
        <taxon>Bacteria</taxon>
        <taxon>Candidatus Harrisoniibacteriota</taxon>
    </lineage>
</organism>